<dbReference type="InterPro" id="IPR010869">
    <property type="entry name" value="DUF1501"/>
</dbReference>
<evidence type="ECO:0000313" key="1">
    <source>
        <dbReference type="EMBL" id="TKC98608.1"/>
    </source>
</evidence>
<sequence length="493" mass="52799">MAAAASGVGVSLWGMRQARAFGEVPKDAQSIMLPPELRAQNILEIFLYGGISQYESFYCVPEYGQADSTGWYAFLNSGEVLSAVNQCGFSGNLTEPFAGDANGKSVHFGPFVMPLRERPDVMQRVRVSITAHDLEPHEGAIPMVLAGRGLGHPALSGLGAHIQRYFLEREPSPGRAPFSYVLMSNEATGLPTDNIRTSVAIGMHPGAARPLGIKVDAAGDLASLLARGSVGPNRAQYDALMNGHIERYQARLRWRGQGDPLRSPRLGELVAASSSIANASAIMNVLEPKYFQKFGASNCGDSVEVDPMTMNLKLATHLLTHPISPARYVCVIDTGLISADGGGGYDTHVENSHTQSRNLSHTLRALLSVVNKPGENDPNKLDLDKTMIVLTTEFGRTPFKQAEGGRNHWPYGFPIVFIGGPVRGTGKGVFGACGPDARATQASTAQENRMAALLALGIWPFAQESYNVSDVPGAATELQGAQFVQQRQLGVQS</sequence>
<protein>
    <submittedName>
        <fullName evidence="1">DUF1501 domain-containing protein</fullName>
    </submittedName>
</protein>
<dbReference type="AlphaFoldDB" id="A0A4U1IVS7"/>
<proteinExistence type="predicted"/>
<dbReference type="OrthoDB" id="9783759at2"/>
<dbReference type="Proteomes" id="UP000309215">
    <property type="component" value="Unassembled WGS sequence"/>
</dbReference>
<keyword evidence="2" id="KW-1185">Reference proteome</keyword>
<dbReference type="Pfam" id="PF07394">
    <property type="entry name" value="DUF1501"/>
    <property type="match status" value="1"/>
</dbReference>
<reference evidence="1 2" key="1">
    <citation type="submission" date="2019-04" db="EMBL/GenBank/DDBJ databases">
        <authorList>
            <person name="Li Y."/>
            <person name="Wang J."/>
        </authorList>
    </citation>
    <scope>NUCLEOTIDE SEQUENCE [LARGE SCALE GENOMIC DNA]</scope>
    <source>
        <strain evidence="1 2">DSM 14668</strain>
    </source>
</reference>
<organism evidence="1 2">
    <name type="scientific">Polyangium fumosum</name>
    <dbReference type="NCBI Taxonomy" id="889272"/>
    <lineage>
        <taxon>Bacteria</taxon>
        <taxon>Pseudomonadati</taxon>
        <taxon>Myxococcota</taxon>
        <taxon>Polyangia</taxon>
        <taxon>Polyangiales</taxon>
        <taxon>Polyangiaceae</taxon>
        <taxon>Polyangium</taxon>
    </lineage>
</organism>
<gene>
    <name evidence="1" type="ORF">E8A74_40720</name>
</gene>
<dbReference type="EMBL" id="SSMQ01000066">
    <property type="protein sequence ID" value="TKC98608.1"/>
    <property type="molecule type" value="Genomic_DNA"/>
</dbReference>
<evidence type="ECO:0000313" key="2">
    <source>
        <dbReference type="Proteomes" id="UP000309215"/>
    </source>
</evidence>
<accession>A0A4U1IVS7</accession>
<comment type="caution">
    <text evidence="1">The sequence shown here is derived from an EMBL/GenBank/DDBJ whole genome shotgun (WGS) entry which is preliminary data.</text>
</comment>
<name>A0A4U1IVS7_9BACT</name>